<dbReference type="GO" id="GO:0005886">
    <property type="term" value="C:plasma membrane"/>
    <property type="evidence" value="ECO:0007669"/>
    <property type="project" value="UniProtKB-SubCell"/>
</dbReference>
<feature type="transmembrane region" description="Helical" evidence="6">
    <location>
        <begin position="155"/>
        <end position="172"/>
    </location>
</feature>
<accession>A0AAX1SD57</accession>
<feature type="transmembrane region" description="Helical" evidence="6">
    <location>
        <begin position="76"/>
        <end position="96"/>
    </location>
</feature>
<feature type="transmembrane region" description="Helical" evidence="6">
    <location>
        <begin position="288"/>
        <end position="307"/>
    </location>
</feature>
<protein>
    <submittedName>
        <fullName evidence="7">ABC transporter permease</fullName>
    </submittedName>
</protein>
<dbReference type="GeneID" id="97206156"/>
<dbReference type="Pfam" id="PF02653">
    <property type="entry name" value="BPD_transp_2"/>
    <property type="match status" value="1"/>
</dbReference>
<evidence type="ECO:0000256" key="6">
    <source>
        <dbReference type="SAM" id="Phobius"/>
    </source>
</evidence>
<dbReference type="PANTHER" id="PTHR32196:SF69">
    <property type="entry name" value="BRANCHED-CHAIN AMINO ACID TRANSPORT SYSTEM, PERMEASE PROTEIN"/>
    <property type="match status" value="1"/>
</dbReference>
<feature type="transmembrane region" description="Helical" evidence="6">
    <location>
        <begin position="12"/>
        <end position="35"/>
    </location>
</feature>
<organism evidence="7 10">
    <name type="scientific">Enterocloster aldenensis</name>
    <dbReference type="NCBI Taxonomy" id="358742"/>
    <lineage>
        <taxon>Bacteria</taxon>
        <taxon>Bacillati</taxon>
        <taxon>Bacillota</taxon>
        <taxon>Clostridia</taxon>
        <taxon>Lachnospirales</taxon>
        <taxon>Lachnospiraceae</taxon>
        <taxon>Enterocloster</taxon>
    </lineage>
</organism>
<keyword evidence="9" id="KW-1185">Reference proteome</keyword>
<dbReference type="AlphaFoldDB" id="A0AAX1SD57"/>
<name>A0AAX1SD57_9FIRM</name>
<dbReference type="Proteomes" id="UP000669239">
    <property type="component" value="Unassembled WGS sequence"/>
</dbReference>
<comment type="caution">
    <text evidence="7">The sequence shown here is derived from an EMBL/GenBank/DDBJ whole genome shotgun (WGS) entry which is preliminary data.</text>
</comment>
<feature type="transmembrane region" description="Helical" evidence="6">
    <location>
        <begin position="102"/>
        <end position="123"/>
    </location>
</feature>
<keyword evidence="3 6" id="KW-0812">Transmembrane</keyword>
<reference evidence="8" key="2">
    <citation type="submission" date="2020-02" db="EMBL/GenBank/DDBJ databases">
        <authorList>
            <person name="Littmann E."/>
            <person name="Sorbara M."/>
        </authorList>
    </citation>
    <scope>NUCLEOTIDE SEQUENCE</scope>
    <source>
        <strain evidence="8">MSK.1.17</strain>
    </source>
</reference>
<sequence>MNILNALQGMGPAMLDAVGQGVLWGIMVLGVYITYKLLDIADLTVDGSFALGGCVCAMLILNKSMNPVAVFLRNPVAALAVATLAGMAAGFVTGILHTVFEIPSILAGILTQISLWSINLWIMGNKSNLPLLKVDTMVSRLSGAAGLSQAQSSQVIGIVAAVIVVAILYWFFGTEIGSALRATGNNEDMIRALGVNTKLTKLLALMLSNGLVGMSGALVCQSQKYADIQMGTGAIVIGLAAIVIGEVLFGWFRNFACKLAAAVIGSVIYFVIRAIVLQLGLNPNYMKLLSAVIVALALCVPVAAAKWKAHKAYSEGGEN</sequence>
<evidence type="ECO:0000313" key="7">
    <source>
        <dbReference type="EMBL" id="MCG4747669.1"/>
    </source>
</evidence>
<feature type="transmembrane region" description="Helical" evidence="6">
    <location>
        <begin position="202"/>
        <end position="220"/>
    </location>
</feature>
<evidence type="ECO:0000256" key="5">
    <source>
        <dbReference type="ARBA" id="ARBA00023136"/>
    </source>
</evidence>
<dbReference type="Proteomes" id="UP001299608">
    <property type="component" value="Unassembled WGS sequence"/>
</dbReference>
<evidence type="ECO:0000256" key="1">
    <source>
        <dbReference type="ARBA" id="ARBA00004651"/>
    </source>
</evidence>
<proteinExistence type="predicted"/>
<evidence type="ECO:0000256" key="2">
    <source>
        <dbReference type="ARBA" id="ARBA00022475"/>
    </source>
</evidence>
<gene>
    <name evidence="8" type="ORF">G5B36_15850</name>
    <name evidence="7" type="ORF">L0N08_19755</name>
</gene>
<feature type="transmembrane region" description="Helical" evidence="6">
    <location>
        <begin position="232"/>
        <end position="252"/>
    </location>
</feature>
<evidence type="ECO:0000256" key="4">
    <source>
        <dbReference type="ARBA" id="ARBA00022989"/>
    </source>
</evidence>
<dbReference type="RefSeq" id="WP_117562913.1">
    <property type="nucleotide sequence ID" value="NZ_BAABZL010000001.1"/>
</dbReference>
<evidence type="ECO:0000313" key="9">
    <source>
        <dbReference type="Proteomes" id="UP000669239"/>
    </source>
</evidence>
<dbReference type="GO" id="GO:0022857">
    <property type="term" value="F:transmembrane transporter activity"/>
    <property type="evidence" value="ECO:0007669"/>
    <property type="project" value="InterPro"/>
</dbReference>
<dbReference type="EMBL" id="JAKNGE010000027">
    <property type="protein sequence ID" value="MCG4747669.1"/>
    <property type="molecule type" value="Genomic_DNA"/>
</dbReference>
<feature type="transmembrane region" description="Helical" evidence="6">
    <location>
        <begin position="47"/>
        <end position="64"/>
    </location>
</feature>
<reference evidence="8 9" key="1">
    <citation type="journal article" date="2020" name="Cell Host Microbe">
        <title>Functional and Genomic Variation between Human-Derived Isolates of Lachnospiraceae Reveals Inter- and Intra-Species Diversity.</title>
        <authorList>
            <person name="Sorbara M.T."/>
            <person name="Littmann E.R."/>
            <person name="Fontana E."/>
            <person name="Moody T.U."/>
            <person name="Kohout C.E."/>
            <person name="Gjonbalaj M."/>
            <person name="Eaton V."/>
            <person name="Seok R."/>
            <person name="Leiner I.M."/>
            <person name="Pamer E.G."/>
        </authorList>
    </citation>
    <scope>NUCLEOTIDE SEQUENCE [LARGE SCALE GENOMIC DNA]</scope>
    <source>
        <strain evidence="8 9">MSK.1.17</strain>
    </source>
</reference>
<keyword evidence="4 6" id="KW-1133">Transmembrane helix</keyword>
<feature type="transmembrane region" description="Helical" evidence="6">
    <location>
        <begin position="258"/>
        <end position="276"/>
    </location>
</feature>
<dbReference type="EMBL" id="JAAITT010000022">
    <property type="protein sequence ID" value="NSJ50165.1"/>
    <property type="molecule type" value="Genomic_DNA"/>
</dbReference>
<keyword evidence="5 6" id="KW-0472">Membrane</keyword>
<evidence type="ECO:0000256" key="3">
    <source>
        <dbReference type="ARBA" id="ARBA00022692"/>
    </source>
</evidence>
<dbReference type="PANTHER" id="PTHR32196">
    <property type="entry name" value="ABC TRANSPORTER PERMEASE PROTEIN YPHD-RELATED-RELATED"/>
    <property type="match status" value="1"/>
</dbReference>
<dbReference type="CDD" id="cd06574">
    <property type="entry name" value="TM_PBP1_branched-chain-AA_like"/>
    <property type="match status" value="1"/>
</dbReference>
<keyword evidence="2" id="KW-1003">Cell membrane</keyword>
<evidence type="ECO:0000313" key="8">
    <source>
        <dbReference type="EMBL" id="NSJ50165.1"/>
    </source>
</evidence>
<evidence type="ECO:0000313" key="10">
    <source>
        <dbReference type="Proteomes" id="UP001299608"/>
    </source>
</evidence>
<dbReference type="InterPro" id="IPR001851">
    <property type="entry name" value="ABC_transp_permease"/>
</dbReference>
<comment type="subcellular location">
    <subcellularLocation>
        <location evidence="1">Cell membrane</location>
        <topology evidence="1">Multi-pass membrane protein</topology>
    </subcellularLocation>
</comment>
<reference evidence="7" key="3">
    <citation type="submission" date="2022-01" db="EMBL/GenBank/DDBJ databases">
        <title>Collection of gut derived symbiotic bacterial strains cultured from healthy donors.</title>
        <authorList>
            <person name="Lin H."/>
            <person name="Kohout C."/>
            <person name="Waligurski E."/>
            <person name="Pamer E.G."/>
        </authorList>
    </citation>
    <scope>NUCLEOTIDE SEQUENCE</scope>
    <source>
        <strain evidence="7">DFI.6.55</strain>
    </source>
</reference>